<dbReference type="EMBL" id="VRSX01000002">
    <property type="protein sequence ID" value="TXK14099.1"/>
    <property type="molecule type" value="Genomic_DNA"/>
</dbReference>
<proteinExistence type="predicted"/>
<evidence type="ECO:0008006" key="3">
    <source>
        <dbReference type="Google" id="ProtNLM"/>
    </source>
</evidence>
<gene>
    <name evidence="1" type="ORF">FVP74_05770</name>
</gene>
<name>A0A5C8I710_9MICO</name>
<dbReference type="OrthoDB" id="1491023at2"/>
<evidence type="ECO:0000313" key="2">
    <source>
        <dbReference type="Proteomes" id="UP000321949"/>
    </source>
</evidence>
<evidence type="ECO:0000313" key="1">
    <source>
        <dbReference type="EMBL" id="TXK14099.1"/>
    </source>
</evidence>
<organism evidence="1 2">
    <name type="scientific">Microbacterium saccharophilum</name>
    <dbReference type="NCBI Taxonomy" id="1213358"/>
    <lineage>
        <taxon>Bacteria</taxon>
        <taxon>Bacillati</taxon>
        <taxon>Actinomycetota</taxon>
        <taxon>Actinomycetes</taxon>
        <taxon>Micrococcales</taxon>
        <taxon>Microbacteriaceae</taxon>
        <taxon>Microbacterium</taxon>
    </lineage>
</organism>
<protein>
    <recommendedName>
        <fullName evidence="3">Alpha/beta hydrolase</fullName>
    </recommendedName>
</protein>
<dbReference type="RefSeq" id="WP_147049295.1">
    <property type="nucleotide sequence ID" value="NZ_BKAH01000001.1"/>
</dbReference>
<keyword evidence="2" id="KW-1185">Reference proteome</keyword>
<dbReference type="AlphaFoldDB" id="A0A5C8I710"/>
<reference evidence="1 2" key="1">
    <citation type="submission" date="2019-08" db="EMBL/GenBank/DDBJ databases">
        <authorList>
            <person name="Dong K."/>
        </authorList>
    </citation>
    <scope>NUCLEOTIDE SEQUENCE [LARGE SCALE GENOMIC DNA]</scope>
    <source>
        <strain evidence="1 2">K-1</strain>
    </source>
</reference>
<dbReference type="Proteomes" id="UP000321949">
    <property type="component" value="Unassembled WGS sequence"/>
</dbReference>
<comment type="caution">
    <text evidence="1">The sequence shown here is derived from an EMBL/GenBank/DDBJ whole genome shotgun (WGS) entry which is preliminary data.</text>
</comment>
<accession>A0A5C8I710</accession>
<sequence length="465" mass="49848">MTQHDMFAERHILHSRDGRLAESGPPTTRAQVREMVRRAGDSPRGLVLYIHGGLVTTSAALTTAECLAPEIAGSGGYPVFLVWETGLLDSLLDAFAGPARVIFGALADAVAEMPEEGEPRPVLERRLRSDPLLVAEVERAARTPPRRRAGGVDALNGDLLRAALTPETYRAVFGIAGDRRGALPLEPFDSFLAFAFGVLDELPAREPYGWLHGPRQSVLEECVRAVGVGAAAWDEMTADAGRNLGPTGAVTVLLEAIRDREAAGAPPLPVTVIAHSAGSMIACDLIDRWRAVPGAGRLDVVLLAPSASAERFALTLRADAVAPVLAGLRIFTMTDAAERADALPRMTQRVYEHSLLYFVSGACESRADRPLSGMRRFADAEKLTPSSRRRSGWADQTPLVTAAEHAAIRTIERYLAADPDRLVLTPTPADAPAGRASSARSHEGFVWATRESIRHIVAHGLADGR</sequence>